<dbReference type="AlphaFoldDB" id="A0AAE1LTD4"/>
<feature type="region of interest" description="Disordered" evidence="1">
    <location>
        <begin position="1"/>
        <end position="30"/>
    </location>
</feature>
<evidence type="ECO:0000313" key="3">
    <source>
        <dbReference type="Proteomes" id="UP001219518"/>
    </source>
</evidence>
<reference evidence="2" key="1">
    <citation type="submission" date="2021-07" db="EMBL/GenBank/DDBJ databases">
        <authorList>
            <person name="Catto M.A."/>
            <person name="Jacobson A."/>
            <person name="Kennedy G."/>
            <person name="Labadie P."/>
            <person name="Hunt B.G."/>
            <person name="Srinivasan R."/>
        </authorList>
    </citation>
    <scope>NUCLEOTIDE SEQUENCE</scope>
    <source>
        <strain evidence="2">PL_HMW_Pooled</strain>
        <tissue evidence="2">Head</tissue>
    </source>
</reference>
<feature type="compositionally biased region" description="Polar residues" evidence="1">
    <location>
        <begin position="12"/>
        <end position="22"/>
    </location>
</feature>
<dbReference type="Proteomes" id="UP001219518">
    <property type="component" value="Unassembled WGS sequence"/>
</dbReference>
<sequence length="274" mass="30555">MNFKEEKRRSTDTSVAAATSPSGKRPLFLDASNCSKRELSSLSNSSGSSTVSSGSGSTATPRAFCTLAHSSQRYAFASEICSGDRISSEAPSTLHKSHPESNSDVGAALLPAWQGADHLRCCRVHPTHHHQESIEVGQLTNFVQKGFDLKVLLPCISNGKFERMGSTPNALDMKLIMEKLNFSIGPGHRFNHRPQDGLQCSVIKRLEGQSMLRNEPDAVNLQCPPRHLNSIQNRWLQLLSRLWILPTFKILKYLVMHFLMVSFEMRHTVICMFF</sequence>
<evidence type="ECO:0000256" key="1">
    <source>
        <dbReference type="SAM" id="MobiDB-lite"/>
    </source>
</evidence>
<dbReference type="EMBL" id="JAHWGI010001431">
    <property type="protein sequence ID" value="KAK3931911.1"/>
    <property type="molecule type" value="Genomic_DNA"/>
</dbReference>
<protein>
    <submittedName>
        <fullName evidence="2">Tyrosine-protein phosphatase pmp1</fullName>
    </submittedName>
</protein>
<feature type="region of interest" description="Disordered" evidence="1">
    <location>
        <begin position="38"/>
        <end position="57"/>
    </location>
</feature>
<keyword evidence="3" id="KW-1185">Reference proteome</keyword>
<evidence type="ECO:0000313" key="2">
    <source>
        <dbReference type="EMBL" id="KAK3931911.1"/>
    </source>
</evidence>
<feature type="compositionally biased region" description="Basic and acidic residues" evidence="1">
    <location>
        <begin position="1"/>
        <end position="11"/>
    </location>
</feature>
<feature type="compositionally biased region" description="Low complexity" evidence="1">
    <location>
        <begin position="40"/>
        <end position="57"/>
    </location>
</feature>
<reference evidence="2" key="2">
    <citation type="journal article" date="2023" name="BMC Genomics">
        <title>Pest status, molecular evolution, and epigenetic factors derived from the genome assembly of Frankliniella fusca, a thysanopteran phytovirus vector.</title>
        <authorList>
            <person name="Catto M.A."/>
            <person name="Labadie P.E."/>
            <person name="Jacobson A.L."/>
            <person name="Kennedy G.G."/>
            <person name="Srinivasan R."/>
            <person name="Hunt B.G."/>
        </authorList>
    </citation>
    <scope>NUCLEOTIDE SEQUENCE</scope>
    <source>
        <strain evidence="2">PL_HMW_Pooled</strain>
    </source>
</reference>
<comment type="caution">
    <text evidence="2">The sequence shown here is derived from an EMBL/GenBank/DDBJ whole genome shotgun (WGS) entry which is preliminary data.</text>
</comment>
<accession>A0AAE1LTD4</accession>
<organism evidence="2 3">
    <name type="scientific">Frankliniella fusca</name>
    <dbReference type="NCBI Taxonomy" id="407009"/>
    <lineage>
        <taxon>Eukaryota</taxon>
        <taxon>Metazoa</taxon>
        <taxon>Ecdysozoa</taxon>
        <taxon>Arthropoda</taxon>
        <taxon>Hexapoda</taxon>
        <taxon>Insecta</taxon>
        <taxon>Pterygota</taxon>
        <taxon>Neoptera</taxon>
        <taxon>Paraneoptera</taxon>
        <taxon>Thysanoptera</taxon>
        <taxon>Terebrantia</taxon>
        <taxon>Thripoidea</taxon>
        <taxon>Thripidae</taxon>
        <taxon>Frankliniella</taxon>
    </lineage>
</organism>
<name>A0AAE1LTD4_9NEOP</name>
<feature type="non-terminal residue" evidence="2">
    <location>
        <position position="1"/>
    </location>
</feature>
<gene>
    <name evidence="2" type="ORF">KUF71_010679</name>
</gene>
<proteinExistence type="predicted"/>